<dbReference type="GO" id="GO:0030687">
    <property type="term" value="C:preribosome, large subunit precursor"/>
    <property type="evidence" value="ECO:0007669"/>
    <property type="project" value="TreeGrafter"/>
</dbReference>
<name>A0A0X3P3Q5_SCHSO</name>
<dbReference type="PANTHER" id="PTHR15002">
    <property type="entry name" value="RIBOSOMAL BIOGENESIS PROTEIN LAS1L"/>
    <property type="match status" value="1"/>
</dbReference>
<organism evidence="1">
    <name type="scientific">Schistocephalus solidus</name>
    <name type="common">Tapeworm</name>
    <dbReference type="NCBI Taxonomy" id="70667"/>
    <lineage>
        <taxon>Eukaryota</taxon>
        <taxon>Metazoa</taxon>
        <taxon>Spiralia</taxon>
        <taxon>Lophotrochozoa</taxon>
        <taxon>Platyhelminthes</taxon>
        <taxon>Cestoda</taxon>
        <taxon>Eucestoda</taxon>
        <taxon>Diphyllobothriidea</taxon>
        <taxon>Diphyllobothriidae</taxon>
        <taxon>Schistocephalus</taxon>
    </lineage>
</organism>
<dbReference type="GO" id="GO:0000460">
    <property type="term" value="P:maturation of 5.8S rRNA"/>
    <property type="evidence" value="ECO:0007669"/>
    <property type="project" value="TreeGrafter"/>
</dbReference>
<dbReference type="AlphaFoldDB" id="A0A0X3P3Q5"/>
<dbReference type="GO" id="GO:0090730">
    <property type="term" value="C:Las1 complex"/>
    <property type="evidence" value="ECO:0007669"/>
    <property type="project" value="InterPro"/>
</dbReference>
<sequence length="380" mass="43223">MYVHKRVVPWSCVSEYEKVASSLKSSDLLVLKEAVMVMRVWLCRVNVSKIPRSVLCTYELMVARLEQSTPALALAIMRFISLASSEDQDRLRSPQAMPVSSLARKAGLPDWMSDLRNDIAHGHLPTHAFLDATYSVCIDWLEEFWRCNLPEAEMCSVDNIQKEIDWNHYPPEKLTEDLDSPLQARMVEQSFGTYASGLTKSGCLEPRNLHSLKKILRIFKHKNRICDVALNAFFRVTSSDDDGAFQWAKLWLAAFLAVRDGKDSALSEFIRPCDLTTFEWRPCLEHLCSVFSPKVSTILPAVLELCHPKLPACRRDAVLGLCGVGQKPSLKRTHESTCKWKLERSVQWWRLPIGVFPNCNHATSGRRNQGFPHQDPQVGR</sequence>
<dbReference type="PANTHER" id="PTHR15002:SF0">
    <property type="entry name" value="RIBOSOMAL BIOGENESIS PROTEIN LAS1L"/>
    <property type="match status" value="1"/>
</dbReference>
<protein>
    <submittedName>
        <fullName evidence="1">Ribosomal biogenesis protein LAS1L</fullName>
    </submittedName>
</protein>
<evidence type="ECO:0000313" key="1">
    <source>
        <dbReference type="EMBL" id="JAP46535.1"/>
    </source>
</evidence>
<gene>
    <name evidence="1" type="primary">LAS1L</name>
    <name evidence="1" type="ORF">TR108163</name>
</gene>
<reference evidence="1" key="1">
    <citation type="submission" date="2016-01" db="EMBL/GenBank/DDBJ databases">
        <title>Reference transcriptome for the parasite Schistocephalus solidus: insights into the molecular evolution of parasitism.</title>
        <authorList>
            <person name="Hebert F.O."/>
            <person name="Grambauer S."/>
            <person name="Barber I."/>
            <person name="Landry C.R."/>
            <person name="Aubin-Horth N."/>
        </authorList>
    </citation>
    <scope>NUCLEOTIDE SEQUENCE</scope>
</reference>
<accession>A0A0X3P3Q5</accession>
<dbReference type="GO" id="GO:0004519">
    <property type="term" value="F:endonuclease activity"/>
    <property type="evidence" value="ECO:0007669"/>
    <property type="project" value="InterPro"/>
</dbReference>
<dbReference type="GO" id="GO:0000470">
    <property type="term" value="P:maturation of LSU-rRNA"/>
    <property type="evidence" value="ECO:0007669"/>
    <property type="project" value="TreeGrafter"/>
</dbReference>
<proteinExistence type="predicted"/>
<dbReference type="InterPro" id="IPR007174">
    <property type="entry name" value="Las1"/>
</dbReference>
<dbReference type="Pfam" id="PF04031">
    <property type="entry name" value="Las1"/>
    <property type="match status" value="1"/>
</dbReference>
<feature type="non-terminal residue" evidence="1">
    <location>
        <position position="380"/>
    </location>
</feature>
<dbReference type="EMBL" id="GEEE01016690">
    <property type="protein sequence ID" value="JAP46535.1"/>
    <property type="molecule type" value="Transcribed_RNA"/>
</dbReference>